<dbReference type="PROSITE" id="PS00211">
    <property type="entry name" value="ABC_TRANSPORTER_1"/>
    <property type="match status" value="1"/>
</dbReference>
<evidence type="ECO:0000256" key="1">
    <source>
        <dbReference type="ARBA" id="ARBA00022448"/>
    </source>
</evidence>
<reference evidence="5 6" key="1">
    <citation type="submission" date="2021-03" db="EMBL/GenBank/DDBJ databases">
        <title>Genomic Encyclopedia of Type Strains, Phase IV (KMG-IV): sequencing the most valuable type-strain genomes for metagenomic binning, comparative biology and taxonomic classification.</title>
        <authorList>
            <person name="Goeker M."/>
        </authorList>
    </citation>
    <scope>NUCLEOTIDE SEQUENCE [LARGE SCALE GENOMIC DNA]</scope>
    <source>
        <strain evidence="5 6">DSM 26806</strain>
    </source>
</reference>
<dbReference type="RefSeq" id="WP_209863344.1">
    <property type="nucleotide sequence ID" value="NZ_JAGGLD010000004.1"/>
</dbReference>
<dbReference type="EMBL" id="JAGGLD010000004">
    <property type="protein sequence ID" value="MBP2001656.1"/>
    <property type="molecule type" value="Genomic_DNA"/>
</dbReference>
<keyword evidence="1" id="KW-0813">Transport</keyword>
<evidence type="ECO:0000256" key="2">
    <source>
        <dbReference type="ARBA" id="ARBA00022741"/>
    </source>
</evidence>
<name>A0ABS4JL08_9BACL</name>
<dbReference type="InterPro" id="IPR027417">
    <property type="entry name" value="P-loop_NTPase"/>
</dbReference>
<evidence type="ECO:0000313" key="5">
    <source>
        <dbReference type="EMBL" id="MBP2001656.1"/>
    </source>
</evidence>
<keyword evidence="3 5" id="KW-0067">ATP-binding</keyword>
<dbReference type="PANTHER" id="PTHR42939:SF3">
    <property type="entry name" value="ABC TRANSPORTER ATP-BINDING COMPONENT"/>
    <property type="match status" value="1"/>
</dbReference>
<dbReference type="SMART" id="SM00382">
    <property type="entry name" value="AAA"/>
    <property type="match status" value="1"/>
</dbReference>
<keyword evidence="6" id="KW-1185">Reference proteome</keyword>
<feature type="domain" description="ABC transporter" evidence="4">
    <location>
        <begin position="7"/>
        <end position="234"/>
    </location>
</feature>
<protein>
    <submittedName>
        <fullName evidence="5">ABC-2 type transport system ATP-binding protein</fullName>
    </submittedName>
</protein>
<dbReference type="Gene3D" id="3.40.50.300">
    <property type="entry name" value="P-loop containing nucleotide triphosphate hydrolases"/>
    <property type="match status" value="1"/>
</dbReference>
<dbReference type="InterPro" id="IPR003593">
    <property type="entry name" value="AAA+_ATPase"/>
</dbReference>
<dbReference type="InterPro" id="IPR051782">
    <property type="entry name" value="ABC_Transporter_VariousFunc"/>
</dbReference>
<evidence type="ECO:0000256" key="3">
    <source>
        <dbReference type="ARBA" id="ARBA00022840"/>
    </source>
</evidence>
<dbReference type="PROSITE" id="PS50893">
    <property type="entry name" value="ABC_TRANSPORTER_2"/>
    <property type="match status" value="1"/>
</dbReference>
<comment type="caution">
    <text evidence="5">The sequence shown here is derived from an EMBL/GenBank/DDBJ whole genome shotgun (WGS) entry which is preliminary data.</text>
</comment>
<dbReference type="CDD" id="cd03230">
    <property type="entry name" value="ABC_DR_subfamily_A"/>
    <property type="match status" value="1"/>
</dbReference>
<accession>A0ABS4JL08</accession>
<evidence type="ECO:0000313" key="6">
    <source>
        <dbReference type="Proteomes" id="UP001519288"/>
    </source>
</evidence>
<dbReference type="InterPro" id="IPR017871">
    <property type="entry name" value="ABC_transporter-like_CS"/>
</dbReference>
<sequence>MQELMAVQMNDVVKQGRNKPIGPLNLDIPVGYVVALVGPNGSGKSTLLQFILQTLHPDEGSIRWFGQSYKNTLPLEIRQQISYVAEGPLLEESHMTVQEAAYFRGHWYPAWDQQRFEELLAIFSLQSQAKLNKMSKGERRKFEIAAALAVRPRLLLLDEPSSGLDPFAWTQMMDEIRTCLEGEDVTVIISTHIVDEIKRLADYVVLIHEGKVKGMVEKDAMLSQWVEVWARGQVQLMSPDVRSDVIEIQEDESGMHRFIVQNTPNILAKLAEEGLEVVRSRALELEETLGLWIKEQGPELTH</sequence>
<keyword evidence="2" id="KW-0547">Nucleotide-binding</keyword>
<gene>
    <name evidence="5" type="ORF">J2Z69_002701</name>
</gene>
<dbReference type="Pfam" id="PF00005">
    <property type="entry name" value="ABC_tran"/>
    <property type="match status" value="1"/>
</dbReference>
<dbReference type="SUPFAM" id="SSF52540">
    <property type="entry name" value="P-loop containing nucleoside triphosphate hydrolases"/>
    <property type="match status" value="1"/>
</dbReference>
<organism evidence="5 6">
    <name type="scientific">Paenibacillus shirakamiensis</name>
    <dbReference type="NCBI Taxonomy" id="1265935"/>
    <lineage>
        <taxon>Bacteria</taxon>
        <taxon>Bacillati</taxon>
        <taxon>Bacillota</taxon>
        <taxon>Bacilli</taxon>
        <taxon>Bacillales</taxon>
        <taxon>Paenibacillaceae</taxon>
        <taxon>Paenibacillus</taxon>
    </lineage>
</organism>
<dbReference type="InterPro" id="IPR003439">
    <property type="entry name" value="ABC_transporter-like_ATP-bd"/>
</dbReference>
<dbReference type="PANTHER" id="PTHR42939">
    <property type="entry name" value="ABC TRANSPORTER ATP-BINDING PROTEIN ALBC-RELATED"/>
    <property type="match status" value="1"/>
</dbReference>
<dbReference type="Proteomes" id="UP001519288">
    <property type="component" value="Unassembled WGS sequence"/>
</dbReference>
<proteinExistence type="predicted"/>
<evidence type="ECO:0000259" key="4">
    <source>
        <dbReference type="PROSITE" id="PS50893"/>
    </source>
</evidence>
<dbReference type="GO" id="GO:0005524">
    <property type="term" value="F:ATP binding"/>
    <property type="evidence" value="ECO:0007669"/>
    <property type="project" value="UniProtKB-KW"/>
</dbReference>